<dbReference type="PANTHER" id="PTHR46847:SF1">
    <property type="entry name" value="D-ALLOSE-BINDING PERIPLASMIC PROTEIN-RELATED"/>
    <property type="match status" value="1"/>
</dbReference>
<feature type="chain" id="PRO_5045215242" evidence="4">
    <location>
        <begin position="30"/>
        <end position="332"/>
    </location>
</feature>
<keyword evidence="7" id="KW-1185">Reference proteome</keyword>
<gene>
    <name evidence="6" type="ORF">QO011_002948</name>
</gene>
<protein>
    <submittedName>
        <fullName evidence="6">Ribose transport system substrate-binding protein</fullName>
    </submittedName>
</protein>
<evidence type="ECO:0000256" key="3">
    <source>
        <dbReference type="ARBA" id="ARBA00022729"/>
    </source>
</evidence>
<feature type="domain" description="Periplasmic binding protein" evidence="5">
    <location>
        <begin position="44"/>
        <end position="289"/>
    </location>
</feature>
<comment type="caution">
    <text evidence="6">The sequence shown here is derived from an EMBL/GenBank/DDBJ whole genome shotgun (WGS) entry which is preliminary data.</text>
</comment>
<dbReference type="RefSeq" id="WP_307273201.1">
    <property type="nucleotide sequence ID" value="NZ_JAUSVX010000005.1"/>
</dbReference>
<reference evidence="6 7" key="1">
    <citation type="submission" date="2023-07" db="EMBL/GenBank/DDBJ databases">
        <title>Genomic Encyclopedia of Type Strains, Phase IV (KMG-IV): sequencing the most valuable type-strain genomes for metagenomic binning, comparative biology and taxonomic classification.</title>
        <authorList>
            <person name="Goeker M."/>
        </authorList>
    </citation>
    <scope>NUCLEOTIDE SEQUENCE [LARGE SCALE GENOMIC DNA]</scope>
    <source>
        <strain evidence="6 7">DSM 19619</strain>
    </source>
</reference>
<dbReference type="Pfam" id="PF13407">
    <property type="entry name" value="Peripla_BP_4"/>
    <property type="match status" value="1"/>
</dbReference>
<accession>A0ABU0J6P4</accession>
<dbReference type="PROSITE" id="PS51318">
    <property type="entry name" value="TAT"/>
    <property type="match status" value="1"/>
</dbReference>
<evidence type="ECO:0000256" key="4">
    <source>
        <dbReference type="SAM" id="SignalP"/>
    </source>
</evidence>
<evidence type="ECO:0000256" key="1">
    <source>
        <dbReference type="ARBA" id="ARBA00004196"/>
    </source>
</evidence>
<name>A0ABU0J6P4_9HYPH</name>
<dbReference type="InterPro" id="IPR006311">
    <property type="entry name" value="TAT_signal"/>
</dbReference>
<dbReference type="Proteomes" id="UP001242480">
    <property type="component" value="Unassembled WGS sequence"/>
</dbReference>
<dbReference type="Gene3D" id="3.40.50.2300">
    <property type="match status" value="2"/>
</dbReference>
<dbReference type="SUPFAM" id="SSF53822">
    <property type="entry name" value="Periplasmic binding protein-like I"/>
    <property type="match status" value="1"/>
</dbReference>
<organism evidence="6 7">
    <name type="scientific">Labrys wisconsinensis</name>
    <dbReference type="NCBI Taxonomy" id="425677"/>
    <lineage>
        <taxon>Bacteria</taxon>
        <taxon>Pseudomonadati</taxon>
        <taxon>Pseudomonadota</taxon>
        <taxon>Alphaproteobacteria</taxon>
        <taxon>Hyphomicrobiales</taxon>
        <taxon>Xanthobacteraceae</taxon>
        <taxon>Labrys</taxon>
    </lineage>
</organism>
<sequence length="332" mass="34254">MTDKIEWNRRGLLAALAAAGAGASLLPLAAGPAAAEASDADYVFLSIVTQVPFWVDHRAGLEAAAAALGVKTSFTGPLDFDTAGQARQLDELIARKPAGLLIFPGDAAALAPGIDRAVEAGIPVACIIGDVAGTKRAAFLGISNYEAGRIGGEMLAEAVGGKGKVLLGTFPAPSTLERVKGYKDVLAEKFPEIQVVDVVNDKADPSYAPTAYAQALQAHPDVVGIGGTDGDSGKGAALAVVEQGKVGAVKIVAMDRNTDMLPYIADGTIHGSVAQKSWLESYLAVHLLHWLNQNKIHIVADSAKAGINPLPDTISTGVMRVTKDNVSAFMPA</sequence>
<keyword evidence="3 4" id="KW-0732">Signal</keyword>
<comment type="similarity">
    <text evidence="2">Belongs to the bacterial solute-binding protein 2 family.</text>
</comment>
<evidence type="ECO:0000256" key="2">
    <source>
        <dbReference type="ARBA" id="ARBA00007639"/>
    </source>
</evidence>
<evidence type="ECO:0000313" key="7">
    <source>
        <dbReference type="Proteomes" id="UP001242480"/>
    </source>
</evidence>
<feature type="signal peptide" evidence="4">
    <location>
        <begin position="1"/>
        <end position="29"/>
    </location>
</feature>
<dbReference type="EMBL" id="JAUSVX010000005">
    <property type="protein sequence ID" value="MDQ0469932.1"/>
    <property type="molecule type" value="Genomic_DNA"/>
</dbReference>
<dbReference type="InterPro" id="IPR025997">
    <property type="entry name" value="SBP_2_dom"/>
</dbReference>
<dbReference type="PANTHER" id="PTHR46847">
    <property type="entry name" value="D-ALLOSE-BINDING PERIPLASMIC PROTEIN-RELATED"/>
    <property type="match status" value="1"/>
</dbReference>
<evidence type="ECO:0000313" key="6">
    <source>
        <dbReference type="EMBL" id="MDQ0469932.1"/>
    </source>
</evidence>
<comment type="subcellular location">
    <subcellularLocation>
        <location evidence="1">Cell envelope</location>
    </subcellularLocation>
</comment>
<proteinExistence type="inferred from homology"/>
<dbReference type="InterPro" id="IPR028082">
    <property type="entry name" value="Peripla_BP_I"/>
</dbReference>
<evidence type="ECO:0000259" key="5">
    <source>
        <dbReference type="Pfam" id="PF13407"/>
    </source>
</evidence>